<name>A0A4C1UIH4_EUMVA</name>
<feature type="compositionally biased region" description="Low complexity" evidence="1">
    <location>
        <begin position="90"/>
        <end position="99"/>
    </location>
</feature>
<evidence type="ECO:0000313" key="3">
    <source>
        <dbReference type="Proteomes" id="UP000299102"/>
    </source>
</evidence>
<feature type="region of interest" description="Disordered" evidence="1">
    <location>
        <begin position="62"/>
        <end position="105"/>
    </location>
</feature>
<keyword evidence="3" id="KW-1185">Reference proteome</keyword>
<evidence type="ECO:0000256" key="1">
    <source>
        <dbReference type="SAM" id="MobiDB-lite"/>
    </source>
</evidence>
<comment type="caution">
    <text evidence="2">The sequence shown here is derived from an EMBL/GenBank/DDBJ whole genome shotgun (WGS) entry which is preliminary data.</text>
</comment>
<dbReference type="Proteomes" id="UP000299102">
    <property type="component" value="Unassembled WGS sequence"/>
</dbReference>
<accession>A0A4C1UIH4</accession>
<evidence type="ECO:0000313" key="2">
    <source>
        <dbReference type="EMBL" id="GBP26129.1"/>
    </source>
</evidence>
<reference evidence="2 3" key="1">
    <citation type="journal article" date="2019" name="Commun. Biol.">
        <title>The bagworm genome reveals a unique fibroin gene that provides high tensile strength.</title>
        <authorList>
            <person name="Kono N."/>
            <person name="Nakamura H."/>
            <person name="Ohtoshi R."/>
            <person name="Tomita M."/>
            <person name="Numata K."/>
            <person name="Arakawa K."/>
        </authorList>
    </citation>
    <scope>NUCLEOTIDE SEQUENCE [LARGE SCALE GENOMIC DNA]</scope>
</reference>
<organism evidence="2 3">
    <name type="scientific">Eumeta variegata</name>
    <name type="common">Bagworm moth</name>
    <name type="synonym">Eumeta japonica</name>
    <dbReference type="NCBI Taxonomy" id="151549"/>
    <lineage>
        <taxon>Eukaryota</taxon>
        <taxon>Metazoa</taxon>
        <taxon>Ecdysozoa</taxon>
        <taxon>Arthropoda</taxon>
        <taxon>Hexapoda</taxon>
        <taxon>Insecta</taxon>
        <taxon>Pterygota</taxon>
        <taxon>Neoptera</taxon>
        <taxon>Endopterygota</taxon>
        <taxon>Lepidoptera</taxon>
        <taxon>Glossata</taxon>
        <taxon>Ditrysia</taxon>
        <taxon>Tineoidea</taxon>
        <taxon>Psychidae</taxon>
        <taxon>Oiketicinae</taxon>
        <taxon>Eumeta</taxon>
    </lineage>
</organism>
<gene>
    <name evidence="2" type="ORF">EVAR_15143_1</name>
</gene>
<dbReference type="AlphaFoldDB" id="A0A4C1UIH4"/>
<proteinExistence type="predicted"/>
<feature type="compositionally biased region" description="Basic and acidic residues" evidence="1">
    <location>
        <begin position="68"/>
        <end position="89"/>
    </location>
</feature>
<sequence length="105" mass="11559">MSPFVVGLRSNIHVAIRSICADFVQVETGSRIESRQWDGSDRSVIGYGIKIRIKNVSEIGIGSATKSGTRERNQERNLPRSRPDFESKMGSKSKSRSGSGIAGYR</sequence>
<protein>
    <submittedName>
        <fullName evidence="2">Uncharacterized protein</fullName>
    </submittedName>
</protein>
<dbReference type="EMBL" id="BGZK01000176">
    <property type="protein sequence ID" value="GBP26129.1"/>
    <property type="molecule type" value="Genomic_DNA"/>
</dbReference>